<accession>A0A7K1SWG5</accession>
<dbReference type="AlphaFoldDB" id="A0A7K1SWG5"/>
<gene>
    <name evidence="2" type="ORF">GO621_08935</name>
</gene>
<feature type="chain" id="PRO_5029670396" description="Nuclear transport factor 2 family protein" evidence="1">
    <location>
        <begin position="21"/>
        <end position="285"/>
    </location>
</feature>
<comment type="caution">
    <text evidence="2">The sequence shown here is derived from an EMBL/GenBank/DDBJ whole genome shotgun (WGS) entry which is preliminary data.</text>
</comment>
<organism evidence="2 3">
    <name type="scientific">Mucilaginibacter arboris</name>
    <dbReference type="NCBI Taxonomy" id="2682090"/>
    <lineage>
        <taxon>Bacteria</taxon>
        <taxon>Pseudomonadati</taxon>
        <taxon>Bacteroidota</taxon>
        <taxon>Sphingobacteriia</taxon>
        <taxon>Sphingobacteriales</taxon>
        <taxon>Sphingobacteriaceae</taxon>
        <taxon>Mucilaginibacter</taxon>
    </lineage>
</organism>
<reference evidence="2 3" key="1">
    <citation type="submission" date="2019-12" db="EMBL/GenBank/DDBJ databases">
        <title>Mucilaginibacter sp. HMF7410 genome sequencing and assembly.</title>
        <authorList>
            <person name="Kang H."/>
            <person name="Cha I."/>
            <person name="Kim H."/>
            <person name="Joh K."/>
        </authorList>
    </citation>
    <scope>NUCLEOTIDE SEQUENCE [LARGE SCALE GENOMIC DNA]</scope>
    <source>
        <strain evidence="2 3">HMF7410</strain>
    </source>
</reference>
<keyword evidence="1" id="KW-0732">Signal</keyword>
<name>A0A7K1SWG5_9SPHI</name>
<dbReference type="Gene3D" id="3.10.450.50">
    <property type="match status" value="2"/>
</dbReference>
<evidence type="ECO:0008006" key="4">
    <source>
        <dbReference type="Google" id="ProtNLM"/>
    </source>
</evidence>
<feature type="signal peptide" evidence="1">
    <location>
        <begin position="1"/>
        <end position="20"/>
    </location>
</feature>
<proteinExistence type="predicted"/>
<keyword evidence="3" id="KW-1185">Reference proteome</keyword>
<evidence type="ECO:0000313" key="2">
    <source>
        <dbReference type="EMBL" id="MVN21661.1"/>
    </source>
</evidence>
<evidence type="ECO:0000313" key="3">
    <source>
        <dbReference type="Proteomes" id="UP000462014"/>
    </source>
</evidence>
<dbReference type="Proteomes" id="UP000462014">
    <property type="component" value="Unassembled WGS sequence"/>
</dbReference>
<dbReference type="RefSeq" id="WP_157566199.1">
    <property type="nucleotide sequence ID" value="NZ_WPIK01000007.1"/>
</dbReference>
<protein>
    <recommendedName>
        <fullName evidence="4">Nuclear transport factor 2 family protein</fullName>
    </recommendedName>
</protein>
<dbReference type="EMBL" id="WPIK01000007">
    <property type="protein sequence ID" value="MVN21661.1"/>
    <property type="molecule type" value="Genomic_DNA"/>
</dbReference>
<sequence>MKKISIAFVAFLCFNQIASAQKTAQVKEVLDAEKDFNRVVAQKGIKEGTMAVVDADAIVFKPEPVTAKTFYASSPKIAGKLTAIPKIARISANGDLAFTAGSYAIKDNGTEDSEFGEYLSIWRKDAGGKLKLIFNINMQHPEPKEDQIVDFKEPTITPRINSKDPFNGRNIIITTDKLFNSSLSLSSLSAYKEFITLDGRYYFPGFEPIIGQDKILQFIGNQAINIEALNTGAGRATSGDLAYSYGKAKIKKGEITNNYNYVRIWEPDKSYKWNMLVEIFSPIEK</sequence>
<evidence type="ECO:0000256" key="1">
    <source>
        <dbReference type="SAM" id="SignalP"/>
    </source>
</evidence>